<dbReference type="OrthoDB" id="3650366at2759"/>
<proteinExistence type="predicted"/>
<keyword evidence="2" id="KW-1185">Reference proteome</keyword>
<gene>
    <name evidence="1" type="ORF">BBO_05750</name>
</gene>
<dbReference type="Proteomes" id="UP000076863">
    <property type="component" value="Unassembled WGS sequence"/>
</dbReference>
<dbReference type="AlphaFoldDB" id="A0A167CHW1"/>
<name>A0A167CHW1_9HYPO</name>
<sequence length="327" mass="36404">MTCSRPADVFFFASPRTLSNLLVRLLSEQTGWKEKGYYLHDAYQYIQLNLSSCDTEFPTESFKTYLEMMRVGHKELLAARDNAHENGLAFFTKSHIVELMNPSLFFAGLQSDACPSTVGVELETSLSPASRTNPTLLSDETLLSFVPLFLIRHPALVVDSYYRAKGHPPAAVLRRSLLVPCWVGVQLTRALFDWYTAAAASSSASAIAASTDMLLGSKCYPIVVDADDLLQGDTVQRLARTIGMDPAQILQQWETQSTDIIVPPGRPFVKDLWASTGIDRTKSAKGLDLEAKFKSWNELYGVEVGKTLADLTNNQMEGYLWLKSRKF</sequence>
<protein>
    <submittedName>
        <fullName evidence="1">Uncharacterized protein</fullName>
    </submittedName>
</protein>
<dbReference type="PANTHER" id="PTHR48312">
    <property type="match status" value="1"/>
</dbReference>
<dbReference type="PANTHER" id="PTHR48312:SF1">
    <property type="entry name" value="SULFOTRANSFERASE"/>
    <property type="match status" value="1"/>
</dbReference>
<comment type="caution">
    <text evidence="1">The sequence shown here is derived from an EMBL/GenBank/DDBJ whole genome shotgun (WGS) entry which is preliminary data.</text>
</comment>
<evidence type="ECO:0000313" key="1">
    <source>
        <dbReference type="EMBL" id="OAA41214.1"/>
    </source>
</evidence>
<evidence type="ECO:0000313" key="2">
    <source>
        <dbReference type="Proteomes" id="UP000076863"/>
    </source>
</evidence>
<accession>A0A167CHW1</accession>
<dbReference type="EMBL" id="AZHA01000017">
    <property type="protein sequence ID" value="OAA41214.1"/>
    <property type="molecule type" value="Genomic_DNA"/>
</dbReference>
<organism evidence="1 2">
    <name type="scientific">Beauveria brongniartii RCEF 3172</name>
    <dbReference type="NCBI Taxonomy" id="1081107"/>
    <lineage>
        <taxon>Eukaryota</taxon>
        <taxon>Fungi</taxon>
        <taxon>Dikarya</taxon>
        <taxon>Ascomycota</taxon>
        <taxon>Pezizomycotina</taxon>
        <taxon>Sordariomycetes</taxon>
        <taxon>Hypocreomycetidae</taxon>
        <taxon>Hypocreales</taxon>
        <taxon>Cordycipitaceae</taxon>
        <taxon>Beauveria</taxon>
        <taxon>Beauveria brongniartii</taxon>
    </lineage>
</organism>
<reference evidence="1 2" key="1">
    <citation type="journal article" date="2016" name="Genome Biol. Evol.">
        <title>Divergent and convergent evolution of fungal pathogenicity.</title>
        <authorList>
            <person name="Shang Y."/>
            <person name="Xiao G."/>
            <person name="Zheng P."/>
            <person name="Cen K."/>
            <person name="Zhan S."/>
            <person name="Wang C."/>
        </authorList>
    </citation>
    <scope>NUCLEOTIDE SEQUENCE [LARGE SCALE GENOMIC DNA]</scope>
    <source>
        <strain evidence="1 2">RCEF 3172</strain>
    </source>
</reference>